<dbReference type="STRING" id="197479.BFW38_03145"/>
<proteinExistence type="predicted"/>
<evidence type="ECO:0000313" key="3">
    <source>
        <dbReference type="Proteomes" id="UP000094291"/>
    </source>
</evidence>
<dbReference type="EMBL" id="MDTQ01000001">
    <property type="protein sequence ID" value="ODC02689.1"/>
    <property type="molecule type" value="Genomic_DNA"/>
</dbReference>
<dbReference type="GO" id="GO:0005829">
    <property type="term" value="C:cytosol"/>
    <property type="evidence" value="ECO:0007669"/>
    <property type="project" value="TreeGrafter"/>
</dbReference>
<protein>
    <submittedName>
        <fullName evidence="2">ClpXP protease specificity-enhancing factor</fullName>
    </submittedName>
</protein>
<dbReference type="Gene3D" id="2.30.30.220">
    <property type="entry name" value="SspB-like"/>
    <property type="match status" value="1"/>
</dbReference>
<dbReference type="NCBIfam" id="NF008769">
    <property type="entry name" value="PRK11798.2-5"/>
    <property type="match status" value="1"/>
</dbReference>
<keyword evidence="2" id="KW-0378">Hydrolase</keyword>
<dbReference type="PANTHER" id="PTHR37486:SF1">
    <property type="entry name" value="STRINGENT STARVATION PROTEIN B"/>
    <property type="match status" value="1"/>
</dbReference>
<keyword evidence="2" id="KW-0645">Protease</keyword>
<keyword evidence="3" id="KW-1185">Reference proteome</keyword>
<dbReference type="GO" id="GO:0008233">
    <property type="term" value="F:peptidase activity"/>
    <property type="evidence" value="ECO:0007669"/>
    <property type="project" value="UniProtKB-KW"/>
</dbReference>
<evidence type="ECO:0000313" key="2">
    <source>
        <dbReference type="EMBL" id="ODC02689.1"/>
    </source>
</evidence>
<dbReference type="Pfam" id="PF04386">
    <property type="entry name" value="SspB"/>
    <property type="match status" value="1"/>
</dbReference>
<dbReference type="GO" id="GO:0006508">
    <property type="term" value="P:proteolysis"/>
    <property type="evidence" value="ECO:0007669"/>
    <property type="project" value="UniProtKB-KW"/>
</dbReference>
<name>A0A1E2V6Q9_9GAMM</name>
<gene>
    <name evidence="2" type="ORF">BFW38_03145</name>
</gene>
<reference evidence="2 3" key="1">
    <citation type="submission" date="2016-08" db="EMBL/GenBank/DDBJ databases">
        <authorList>
            <person name="Seilhamer J.J."/>
        </authorList>
    </citation>
    <scope>NUCLEOTIDE SEQUENCE [LARGE SCALE GENOMIC DNA]</scope>
    <source>
        <strain evidence="2 3">PH27A</strain>
    </source>
</reference>
<comment type="caution">
    <text evidence="2">The sequence shown here is derived from an EMBL/GenBank/DDBJ whole genome shotgun (WGS) entry which is preliminary data.</text>
</comment>
<dbReference type="GO" id="GO:0005840">
    <property type="term" value="C:ribosome"/>
    <property type="evidence" value="ECO:0007669"/>
    <property type="project" value="TreeGrafter"/>
</dbReference>
<dbReference type="PANTHER" id="PTHR37486">
    <property type="entry name" value="STRINGENT STARVATION PROTEIN B"/>
    <property type="match status" value="1"/>
</dbReference>
<dbReference type="NCBIfam" id="NF008763">
    <property type="entry name" value="PRK11798.1-2"/>
    <property type="match status" value="1"/>
</dbReference>
<accession>A0A1E2V6Q9</accession>
<dbReference type="InterPro" id="IPR007481">
    <property type="entry name" value="SspB"/>
</dbReference>
<dbReference type="InterPro" id="IPR036760">
    <property type="entry name" value="SspB-like_sf"/>
</dbReference>
<sequence length="184" mass="20012">MVRSSVMNASSRPYLLRGLHEWLLDNGLTPYVIVDAEQPGVQVPQPYVRDGQIVLNVSPDATRHLMIDNFGISFSARFGGVAMQLSIPVAAVMAIYARENGAGMVFGSEPTLEAGSDEPLTDDSVDRALEVVHQLKDEDDVATEDTDSAESEQVWHEPVDTDDDDDDDHTPPGGGRGSHLRVIK</sequence>
<dbReference type="SUPFAM" id="SSF101738">
    <property type="entry name" value="SspB-like"/>
    <property type="match status" value="1"/>
</dbReference>
<dbReference type="AlphaFoldDB" id="A0A1E2V6Q9"/>
<evidence type="ECO:0000256" key="1">
    <source>
        <dbReference type="SAM" id="MobiDB-lite"/>
    </source>
</evidence>
<organism evidence="2 3">
    <name type="scientific">Terasakiispira papahanaumokuakeensis</name>
    <dbReference type="NCBI Taxonomy" id="197479"/>
    <lineage>
        <taxon>Bacteria</taxon>
        <taxon>Pseudomonadati</taxon>
        <taxon>Pseudomonadota</taxon>
        <taxon>Gammaproteobacteria</taxon>
        <taxon>Oceanospirillales</taxon>
        <taxon>Terasakiispira</taxon>
    </lineage>
</organism>
<feature type="compositionally biased region" description="Acidic residues" evidence="1">
    <location>
        <begin position="137"/>
        <end position="150"/>
    </location>
</feature>
<dbReference type="GO" id="GO:0045732">
    <property type="term" value="P:positive regulation of protein catabolic process"/>
    <property type="evidence" value="ECO:0007669"/>
    <property type="project" value="TreeGrafter"/>
</dbReference>
<feature type="region of interest" description="Disordered" evidence="1">
    <location>
        <begin position="135"/>
        <end position="184"/>
    </location>
</feature>
<dbReference type="Proteomes" id="UP000094291">
    <property type="component" value="Unassembled WGS sequence"/>
</dbReference>